<reference evidence="7" key="1">
    <citation type="submission" date="2018-06" db="EMBL/GenBank/DDBJ databases">
        <authorList>
            <person name="Zhirakovskaya E."/>
        </authorList>
    </citation>
    <scope>NUCLEOTIDE SEQUENCE</scope>
</reference>
<dbReference type="GO" id="GO:0016212">
    <property type="term" value="F:kynurenine-oxoglutarate transaminase activity"/>
    <property type="evidence" value="ECO:0007669"/>
    <property type="project" value="TreeGrafter"/>
</dbReference>
<gene>
    <name evidence="7" type="ORF">MNBD_CHLOROFLEXI01-338</name>
</gene>
<dbReference type="InterPro" id="IPR015422">
    <property type="entry name" value="PyrdxlP-dep_Trfase_small"/>
</dbReference>
<dbReference type="PANTHER" id="PTHR43807:SF20">
    <property type="entry name" value="FI04487P"/>
    <property type="match status" value="1"/>
</dbReference>
<dbReference type="InterPro" id="IPR015424">
    <property type="entry name" value="PyrdxlP-dep_Trfase"/>
</dbReference>
<dbReference type="AlphaFoldDB" id="A0A3B0W4Y6"/>
<protein>
    <submittedName>
        <fullName evidence="7">Aspartate aminotransferase</fullName>
        <ecNumber evidence="7">2.6.1.1</ecNumber>
    </submittedName>
</protein>
<comment type="similarity">
    <text evidence="2">Belongs to the class-I pyridoxal-phosphate-dependent aminotransferase family.</text>
</comment>
<dbReference type="GO" id="GO:0004069">
    <property type="term" value="F:L-aspartate:2-oxoglutarate aminotransferase activity"/>
    <property type="evidence" value="ECO:0007669"/>
    <property type="project" value="UniProtKB-EC"/>
</dbReference>
<feature type="domain" description="Aminotransferase class I/classII large" evidence="6">
    <location>
        <begin position="35"/>
        <end position="387"/>
    </location>
</feature>
<evidence type="ECO:0000313" key="7">
    <source>
        <dbReference type="EMBL" id="VAW39676.1"/>
    </source>
</evidence>
<dbReference type="GO" id="GO:0030170">
    <property type="term" value="F:pyridoxal phosphate binding"/>
    <property type="evidence" value="ECO:0007669"/>
    <property type="project" value="InterPro"/>
</dbReference>
<evidence type="ECO:0000256" key="3">
    <source>
        <dbReference type="ARBA" id="ARBA00022576"/>
    </source>
</evidence>
<evidence type="ECO:0000259" key="6">
    <source>
        <dbReference type="Pfam" id="PF00155"/>
    </source>
</evidence>
<dbReference type="InterPro" id="IPR051326">
    <property type="entry name" value="Kynurenine-oxoglutarate_AT"/>
</dbReference>
<accession>A0A3B0W4Y6</accession>
<dbReference type="NCBIfam" id="NF006569">
    <property type="entry name" value="PRK09082.1"/>
    <property type="match status" value="1"/>
</dbReference>
<dbReference type="Pfam" id="PF00155">
    <property type="entry name" value="Aminotran_1_2"/>
    <property type="match status" value="1"/>
</dbReference>
<proteinExistence type="inferred from homology"/>
<dbReference type="CDD" id="cd00609">
    <property type="entry name" value="AAT_like"/>
    <property type="match status" value="1"/>
</dbReference>
<keyword evidence="5" id="KW-0663">Pyridoxal phosphate</keyword>
<dbReference type="EMBL" id="UOEU01000760">
    <property type="protein sequence ID" value="VAW39676.1"/>
    <property type="molecule type" value="Genomic_DNA"/>
</dbReference>
<dbReference type="EC" id="2.6.1.1" evidence="7"/>
<comment type="cofactor">
    <cofactor evidence="1">
        <name>pyridoxal 5'-phosphate</name>
        <dbReference type="ChEBI" id="CHEBI:597326"/>
    </cofactor>
</comment>
<dbReference type="PANTHER" id="PTHR43807">
    <property type="entry name" value="FI04487P"/>
    <property type="match status" value="1"/>
</dbReference>
<dbReference type="InterPro" id="IPR004839">
    <property type="entry name" value="Aminotransferase_I/II_large"/>
</dbReference>
<evidence type="ECO:0000256" key="4">
    <source>
        <dbReference type="ARBA" id="ARBA00022679"/>
    </source>
</evidence>
<evidence type="ECO:0000256" key="5">
    <source>
        <dbReference type="ARBA" id="ARBA00022898"/>
    </source>
</evidence>
<sequence>HILEDFGMNYMAQRVADFGTTIFSEMTTLANVHEAINLGQGFPDFAAPFFVKEAAVEAIRAEINQYAPANGRSSLREAIAEKVANFYGLIVDPNGEINVTHGATEAIFATIMGLVDPGDEVIVFEPFYDSYLPSISMAGGIPKTYTLRPPHWEIDEAALTSLFSDKTKLILINTPHNPTGKVFSYEELTLIANLCQKHDVIAVTDEVYEHIVFDGLTHFSLASFPGMASRTVIISSLGKTFSVTGWKVGWTIANRNLSQAIFRAHQFMTFCGAAPLQEAAVIALSSQKKYYDELTQLYTKKRNYLVDALSSAGLTPIAPSSTYFVMVDISALDFIDDVAFCRHLTREIGVAAIPPSAFYQNPADGAGLARFAFCKEDKTLEEAARRLQRLKTG</sequence>
<dbReference type="GO" id="GO:0005737">
    <property type="term" value="C:cytoplasm"/>
    <property type="evidence" value="ECO:0007669"/>
    <property type="project" value="TreeGrafter"/>
</dbReference>
<keyword evidence="3 7" id="KW-0032">Aminotransferase</keyword>
<evidence type="ECO:0000256" key="1">
    <source>
        <dbReference type="ARBA" id="ARBA00001933"/>
    </source>
</evidence>
<dbReference type="InterPro" id="IPR015421">
    <property type="entry name" value="PyrdxlP-dep_Trfase_major"/>
</dbReference>
<dbReference type="Gene3D" id="3.40.640.10">
    <property type="entry name" value="Type I PLP-dependent aspartate aminotransferase-like (Major domain)"/>
    <property type="match status" value="1"/>
</dbReference>
<feature type="non-terminal residue" evidence="7">
    <location>
        <position position="1"/>
    </location>
</feature>
<evidence type="ECO:0000256" key="2">
    <source>
        <dbReference type="ARBA" id="ARBA00007441"/>
    </source>
</evidence>
<name>A0A3B0W4Y6_9ZZZZ</name>
<dbReference type="SUPFAM" id="SSF53383">
    <property type="entry name" value="PLP-dependent transferases"/>
    <property type="match status" value="1"/>
</dbReference>
<dbReference type="FunFam" id="3.40.640.10:FF:000024">
    <property type="entry name" value="Kynurenine--oxoglutarate transaminase 3"/>
    <property type="match status" value="1"/>
</dbReference>
<keyword evidence="4 7" id="KW-0808">Transferase</keyword>
<dbReference type="Gene3D" id="3.90.1150.10">
    <property type="entry name" value="Aspartate Aminotransferase, domain 1"/>
    <property type="match status" value="1"/>
</dbReference>
<organism evidence="7">
    <name type="scientific">hydrothermal vent metagenome</name>
    <dbReference type="NCBI Taxonomy" id="652676"/>
    <lineage>
        <taxon>unclassified sequences</taxon>
        <taxon>metagenomes</taxon>
        <taxon>ecological metagenomes</taxon>
    </lineage>
</organism>